<dbReference type="Gene3D" id="1.10.3330.10">
    <property type="entry name" value="Oxo-4-hydroxy-4-carboxy-5-ureidoimidazoline decarboxylase"/>
    <property type="match status" value="1"/>
</dbReference>
<organism evidence="9 11">
    <name type="scientific">Streptomyces griseoviridis</name>
    <dbReference type="NCBI Taxonomy" id="45398"/>
    <lineage>
        <taxon>Bacteria</taxon>
        <taxon>Bacillati</taxon>
        <taxon>Actinomycetota</taxon>
        <taxon>Actinomycetes</taxon>
        <taxon>Kitasatosporales</taxon>
        <taxon>Streptomycetaceae</taxon>
        <taxon>Streptomyces</taxon>
    </lineage>
</organism>
<sequence length="169" mass="18205">MTSTSTPPGLARFNDLADHAALAVLTEACASATWAKRLLAARPYPTLDALRTESDAATADLTADDLAEAMAGHPPIGRPKPGDPASAREQRGMAGASEALKAEMLELNLAYQEKFGHVFLICATGLTGERMRDAVRERIGNAPERERAIVRTELGKINRIRLARLVEED</sequence>
<dbReference type="SUPFAM" id="SSF158694">
    <property type="entry name" value="UraD-Like"/>
    <property type="match status" value="1"/>
</dbReference>
<evidence type="ECO:0000313" key="11">
    <source>
        <dbReference type="Proteomes" id="UP000271291"/>
    </source>
</evidence>
<evidence type="ECO:0000259" key="8">
    <source>
        <dbReference type="Pfam" id="PF09349"/>
    </source>
</evidence>
<dbReference type="PANTHER" id="PTHR43466">
    <property type="entry name" value="2-OXO-4-HYDROXY-4-CARBOXY-5-UREIDOIMIDAZOLINE DECARBOXYLASE-RELATED"/>
    <property type="match status" value="1"/>
</dbReference>
<evidence type="ECO:0000256" key="3">
    <source>
        <dbReference type="ARBA" id="ARBA00012257"/>
    </source>
</evidence>
<evidence type="ECO:0000256" key="2">
    <source>
        <dbReference type="ARBA" id="ARBA00004754"/>
    </source>
</evidence>
<keyword evidence="4" id="KW-0659">Purine metabolism</keyword>
<dbReference type="GO" id="GO:0019628">
    <property type="term" value="P:urate catabolic process"/>
    <property type="evidence" value="ECO:0007669"/>
    <property type="project" value="TreeGrafter"/>
</dbReference>
<keyword evidence="5" id="KW-0210">Decarboxylase</keyword>
<dbReference type="NCBIfam" id="TIGR03180">
    <property type="entry name" value="UraD_2"/>
    <property type="match status" value="1"/>
</dbReference>
<dbReference type="InterPro" id="IPR036778">
    <property type="entry name" value="OHCU_decarboxylase_sf"/>
</dbReference>
<name>A0A3S9Z8L1_STRGD</name>
<accession>A0A3S9Z8L1</accession>
<dbReference type="OrthoDB" id="5243781at2"/>
<reference evidence="9 11" key="2">
    <citation type="submission" date="2018-12" db="EMBL/GenBank/DDBJ databases">
        <title>Streptomyces griseoviridis F1-27 complete genome.</title>
        <authorList>
            <person name="Mariita R.M."/>
            <person name="Sello J.K."/>
        </authorList>
    </citation>
    <scope>NUCLEOTIDE SEQUENCE [LARGE SCALE GENOMIC DNA]</scope>
    <source>
        <strain evidence="9 11">F1-27</strain>
    </source>
</reference>
<evidence type="ECO:0000256" key="6">
    <source>
        <dbReference type="ARBA" id="ARBA00023239"/>
    </source>
</evidence>
<dbReference type="Proteomes" id="UP000271291">
    <property type="component" value="Chromosome"/>
</dbReference>
<evidence type="ECO:0000313" key="9">
    <source>
        <dbReference type="EMBL" id="AZS84128.1"/>
    </source>
</evidence>
<dbReference type="EMBL" id="CP034687">
    <property type="protein sequence ID" value="AZS84128.1"/>
    <property type="molecule type" value="Genomic_DNA"/>
</dbReference>
<dbReference type="KEGG" id="sgd:ELQ87_07315"/>
<dbReference type="EC" id="4.1.1.97" evidence="3"/>
<gene>
    <name evidence="9" type="primary">uraD</name>
    <name evidence="10" type="ORF">DDJ31_32040</name>
    <name evidence="9" type="ORF">ELQ87_07315</name>
</gene>
<evidence type="ECO:0000313" key="10">
    <source>
        <dbReference type="EMBL" id="QCN89020.1"/>
    </source>
</evidence>
<dbReference type="GO" id="GO:0006144">
    <property type="term" value="P:purine nucleobase metabolic process"/>
    <property type="evidence" value="ECO:0007669"/>
    <property type="project" value="UniProtKB-KW"/>
</dbReference>
<comment type="pathway">
    <text evidence="2">Purine metabolism; urate degradation; (S)-allantoin from urate: step 3/3.</text>
</comment>
<feature type="domain" description="Oxo-4-hydroxy-4-carboxy-5-ureidoimidazoline decarboxylase" evidence="8">
    <location>
        <begin position="14"/>
        <end position="163"/>
    </location>
</feature>
<feature type="region of interest" description="Disordered" evidence="7">
    <location>
        <begin position="70"/>
        <end position="93"/>
    </location>
</feature>
<dbReference type="InterPro" id="IPR018020">
    <property type="entry name" value="OHCU_decarboxylase"/>
</dbReference>
<comment type="catalytic activity">
    <reaction evidence="1">
        <text>5-hydroxy-2-oxo-4-ureido-2,5-dihydro-1H-imidazole-5-carboxylate + H(+) = (S)-allantoin + CO2</text>
        <dbReference type="Rhea" id="RHEA:26301"/>
        <dbReference type="ChEBI" id="CHEBI:15378"/>
        <dbReference type="ChEBI" id="CHEBI:15678"/>
        <dbReference type="ChEBI" id="CHEBI:16526"/>
        <dbReference type="ChEBI" id="CHEBI:58639"/>
        <dbReference type="EC" id="4.1.1.97"/>
    </reaction>
</comment>
<dbReference type="GO" id="GO:0051997">
    <property type="term" value="F:2-oxo-4-hydroxy-4-carboxy-5-ureidoimidazoline decarboxylase activity"/>
    <property type="evidence" value="ECO:0007669"/>
    <property type="project" value="UniProtKB-EC"/>
</dbReference>
<dbReference type="AlphaFoldDB" id="A0A3S9Z8L1"/>
<evidence type="ECO:0000313" key="12">
    <source>
        <dbReference type="Proteomes" id="UP000501753"/>
    </source>
</evidence>
<dbReference type="Proteomes" id="UP000501753">
    <property type="component" value="Chromosome"/>
</dbReference>
<dbReference type="Pfam" id="PF09349">
    <property type="entry name" value="OHCU_decarbox"/>
    <property type="match status" value="1"/>
</dbReference>
<dbReference type="RefSeq" id="WP_127177035.1">
    <property type="nucleotide sequence ID" value="NZ_CP029078.1"/>
</dbReference>
<evidence type="ECO:0000256" key="7">
    <source>
        <dbReference type="SAM" id="MobiDB-lite"/>
    </source>
</evidence>
<dbReference type="PANTHER" id="PTHR43466:SF1">
    <property type="entry name" value="2-OXO-4-HYDROXY-4-CARBOXY-5-UREIDOIMIDAZOLINE DECARBOXYLASE-RELATED"/>
    <property type="match status" value="1"/>
</dbReference>
<dbReference type="NCBIfam" id="NF010372">
    <property type="entry name" value="PRK13798.1"/>
    <property type="match status" value="1"/>
</dbReference>
<dbReference type="EMBL" id="CP029078">
    <property type="protein sequence ID" value="QCN89020.1"/>
    <property type="molecule type" value="Genomic_DNA"/>
</dbReference>
<reference evidence="10 12" key="1">
    <citation type="submission" date="2018-04" db="EMBL/GenBank/DDBJ databases">
        <title>Complete genome sequences of Streptomyces griseoviridis K61 and characterization of antagonistic properties of biological control agents.</title>
        <authorList>
            <person name="Mariita R.M."/>
            <person name="Sello J.K."/>
        </authorList>
    </citation>
    <scope>NUCLEOTIDE SEQUENCE [LARGE SCALE GENOMIC DNA]</scope>
    <source>
        <strain evidence="10 12">K61</strain>
    </source>
</reference>
<proteinExistence type="predicted"/>
<dbReference type="InterPro" id="IPR017595">
    <property type="entry name" value="OHCU_decarboxylase-2"/>
</dbReference>
<evidence type="ECO:0000256" key="1">
    <source>
        <dbReference type="ARBA" id="ARBA00001163"/>
    </source>
</evidence>
<evidence type="ECO:0000256" key="5">
    <source>
        <dbReference type="ARBA" id="ARBA00022793"/>
    </source>
</evidence>
<protein>
    <recommendedName>
        <fullName evidence="3">2-oxo-4-hydroxy-4-carboxy-5-ureidoimidazoline decarboxylase</fullName>
        <ecNumber evidence="3">4.1.1.97</ecNumber>
    </recommendedName>
</protein>
<keyword evidence="6 9" id="KW-0456">Lyase</keyword>
<keyword evidence="12" id="KW-1185">Reference proteome</keyword>
<evidence type="ECO:0000256" key="4">
    <source>
        <dbReference type="ARBA" id="ARBA00022631"/>
    </source>
</evidence>